<feature type="compositionally biased region" description="Low complexity" evidence="2">
    <location>
        <begin position="438"/>
        <end position="458"/>
    </location>
</feature>
<evidence type="ECO:0000313" key="5">
    <source>
        <dbReference type="Proteomes" id="UP000247498"/>
    </source>
</evidence>
<dbReference type="InterPro" id="IPR001810">
    <property type="entry name" value="F-box_dom"/>
</dbReference>
<feature type="repeat" description="WD" evidence="1">
    <location>
        <begin position="94"/>
        <end position="130"/>
    </location>
</feature>
<dbReference type="AlphaFoldDB" id="A0A2V0NQK6"/>
<dbReference type="SUPFAM" id="SSF50998">
    <property type="entry name" value="Quinoprotein alcohol dehydrogenase-like"/>
    <property type="match status" value="1"/>
</dbReference>
<name>A0A2V0NQK6_9CHLO</name>
<protein>
    <recommendedName>
        <fullName evidence="3">F-box domain-containing protein</fullName>
    </recommendedName>
</protein>
<feature type="compositionally biased region" description="Gly residues" evidence="2">
    <location>
        <begin position="459"/>
        <end position="473"/>
    </location>
</feature>
<keyword evidence="1" id="KW-0853">WD repeat</keyword>
<evidence type="ECO:0000256" key="1">
    <source>
        <dbReference type="PROSITE-ProRule" id="PRU00221"/>
    </source>
</evidence>
<proteinExistence type="predicted"/>
<dbReference type="PROSITE" id="PS50082">
    <property type="entry name" value="WD_REPEATS_2"/>
    <property type="match status" value="1"/>
</dbReference>
<accession>A0A2V0NQK6</accession>
<comment type="caution">
    <text evidence="4">The sequence shown here is derived from an EMBL/GenBank/DDBJ whole genome shotgun (WGS) entry which is preliminary data.</text>
</comment>
<dbReference type="Gene3D" id="1.20.1280.50">
    <property type="match status" value="1"/>
</dbReference>
<dbReference type="InterPro" id="IPR001680">
    <property type="entry name" value="WD40_rpt"/>
</dbReference>
<dbReference type="InterPro" id="IPR011047">
    <property type="entry name" value="Quinoprotein_ADH-like_sf"/>
</dbReference>
<keyword evidence="5" id="KW-1185">Reference proteome</keyword>
<evidence type="ECO:0000313" key="4">
    <source>
        <dbReference type="EMBL" id="GBF89569.1"/>
    </source>
</evidence>
<evidence type="ECO:0000259" key="3">
    <source>
        <dbReference type="PROSITE" id="PS50181"/>
    </source>
</evidence>
<reference evidence="4 5" key="1">
    <citation type="journal article" date="2018" name="Sci. Rep.">
        <title>Raphidocelis subcapitata (=Pseudokirchneriella subcapitata) provides an insight into genome evolution and environmental adaptations in the Sphaeropleales.</title>
        <authorList>
            <person name="Suzuki S."/>
            <person name="Yamaguchi H."/>
            <person name="Nakajima N."/>
            <person name="Kawachi M."/>
        </authorList>
    </citation>
    <scope>NUCLEOTIDE SEQUENCE [LARGE SCALE GENOMIC DNA]</scope>
    <source>
        <strain evidence="4 5">NIES-35</strain>
    </source>
</reference>
<dbReference type="InterPro" id="IPR015943">
    <property type="entry name" value="WD40/YVTN_repeat-like_dom_sf"/>
</dbReference>
<feature type="compositionally biased region" description="Low complexity" evidence="2">
    <location>
        <begin position="486"/>
        <end position="496"/>
    </location>
</feature>
<feature type="compositionally biased region" description="Gly residues" evidence="2">
    <location>
        <begin position="497"/>
        <end position="506"/>
    </location>
</feature>
<dbReference type="InParanoid" id="A0A2V0NQK6"/>
<dbReference type="EMBL" id="BDRX01000011">
    <property type="protein sequence ID" value="GBF89569.1"/>
    <property type="molecule type" value="Genomic_DNA"/>
</dbReference>
<dbReference type="SUPFAM" id="SSF81383">
    <property type="entry name" value="F-box domain"/>
    <property type="match status" value="1"/>
</dbReference>
<dbReference type="PROSITE" id="PS50181">
    <property type="entry name" value="FBOX"/>
    <property type="match status" value="1"/>
</dbReference>
<gene>
    <name evidence="4" type="ORF">Rsub_02287</name>
</gene>
<dbReference type="Proteomes" id="UP000247498">
    <property type="component" value="Unassembled WGS sequence"/>
</dbReference>
<feature type="domain" description="F-box" evidence="3">
    <location>
        <begin position="1"/>
        <end position="42"/>
    </location>
</feature>
<feature type="region of interest" description="Disordered" evidence="2">
    <location>
        <begin position="433"/>
        <end position="473"/>
    </location>
</feature>
<evidence type="ECO:0000256" key="2">
    <source>
        <dbReference type="SAM" id="MobiDB-lite"/>
    </source>
</evidence>
<feature type="region of interest" description="Disordered" evidence="2">
    <location>
        <begin position="486"/>
        <end position="506"/>
    </location>
</feature>
<organism evidence="4 5">
    <name type="scientific">Raphidocelis subcapitata</name>
    <dbReference type="NCBI Taxonomy" id="307507"/>
    <lineage>
        <taxon>Eukaryota</taxon>
        <taxon>Viridiplantae</taxon>
        <taxon>Chlorophyta</taxon>
        <taxon>core chlorophytes</taxon>
        <taxon>Chlorophyceae</taxon>
        <taxon>CS clade</taxon>
        <taxon>Sphaeropleales</taxon>
        <taxon>Selenastraceae</taxon>
        <taxon>Raphidocelis</taxon>
    </lineage>
</organism>
<dbReference type="Gene3D" id="2.130.10.10">
    <property type="entry name" value="YVTN repeat-like/Quinoprotein amine dehydrogenase"/>
    <property type="match status" value="1"/>
</dbReference>
<dbReference type="Pfam" id="PF12937">
    <property type="entry name" value="F-box-like"/>
    <property type="match status" value="1"/>
</dbReference>
<sequence length="542" mass="52051">MLAAPLLERVLSALDPRGLAAAEAVCSDWRDAVRAAHLWRGFADGEGPLGGDAAAGRCGGGGGEWGGDTWKAAFVERRASARWRAGRVRAAVVLSSHAQAVTAIDADAAGASGAAVTASADGAARLWQLSPPPGREAAVLPHAAPLVAAALAGPGLVVTATAAAAHLWRRAARVRSFPITSPRTNGSLARAVVAGTSLLLACAGRSLHVYDLYSGSLRLLVRPGEAAGGGGGGSGSGGSIAGGGGGCGGGGGWTSALAAYEWDPRGGRWAALVGAAGGAVFAHCVETGRLLWAVHSNCASPIAALQISAAPPRLLFGLDAACQLHAWAVPDEAGAGGGGGGGGAKADRAARVGAGAHLASCRLGAAGIGPPTSLLLPPRGSDCLFAAGWGGVLVVVRAQWQEAGDGGGDGGSGGGGGRRLSLSVCRTCDLSRLHQPRGSGSSGSISASGSGTGSTSASCGGGSGSGGSRTAGAGAGASVPLAAAVGGSGRAKAPPDGGRGGPGPGLAGSQGGVLSLAMLAGGRLLVGFADGTVRVLRFGNPD</sequence>
<dbReference type="InterPro" id="IPR036047">
    <property type="entry name" value="F-box-like_dom_sf"/>
</dbReference>
<dbReference type="STRING" id="307507.A0A2V0NQK6"/>